<evidence type="ECO:0000313" key="1">
    <source>
        <dbReference type="EMBL" id="KAJ2960476.1"/>
    </source>
</evidence>
<keyword evidence="2" id="KW-1185">Reference proteome</keyword>
<gene>
    <name evidence="1" type="ORF">NUW54_g14429</name>
</gene>
<accession>A0ACC1MCL6</accession>
<proteinExistence type="predicted"/>
<evidence type="ECO:0000313" key="2">
    <source>
        <dbReference type="Proteomes" id="UP001144978"/>
    </source>
</evidence>
<organism evidence="1 2">
    <name type="scientific">Trametes sanguinea</name>
    <dbReference type="NCBI Taxonomy" id="158606"/>
    <lineage>
        <taxon>Eukaryota</taxon>
        <taxon>Fungi</taxon>
        <taxon>Dikarya</taxon>
        <taxon>Basidiomycota</taxon>
        <taxon>Agaricomycotina</taxon>
        <taxon>Agaricomycetes</taxon>
        <taxon>Polyporales</taxon>
        <taxon>Polyporaceae</taxon>
        <taxon>Trametes</taxon>
    </lineage>
</organism>
<protein>
    <submittedName>
        <fullName evidence="1">Uncharacterized protein</fullName>
    </submittedName>
</protein>
<name>A0ACC1MCL6_9APHY</name>
<dbReference type="EMBL" id="JANSHE010007444">
    <property type="protein sequence ID" value="KAJ2960476.1"/>
    <property type="molecule type" value="Genomic_DNA"/>
</dbReference>
<comment type="caution">
    <text evidence="1">The sequence shown here is derived from an EMBL/GenBank/DDBJ whole genome shotgun (WGS) entry which is preliminary data.</text>
</comment>
<sequence>MSAQAAAHMPRLVSTAGRSVRRTRPAPTLKPLRRDEKGVPIPHVNVIVRDTHRSRLADHYHTTLQDDLMYMTYVHEPTPRKPPRPPRLSYDPNDPVHEAQVQPPSGR</sequence>
<dbReference type="Proteomes" id="UP001144978">
    <property type="component" value="Unassembled WGS sequence"/>
</dbReference>
<reference evidence="1" key="1">
    <citation type="submission" date="2022-08" db="EMBL/GenBank/DDBJ databases">
        <title>Genome Sequence of Pycnoporus sanguineus.</title>
        <authorList>
            <person name="Buettner E."/>
        </authorList>
    </citation>
    <scope>NUCLEOTIDE SEQUENCE</scope>
    <source>
        <strain evidence="1">CG-C14</strain>
    </source>
</reference>